<evidence type="ECO:0000313" key="7">
    <source>
        <dbReference type="EMBL" id="EOT87181.1"/>
    </source>
</evidence>
<name>S0PFH7_9ENTE</name>
<proteinExistence type="inferred from homology"/>
<dbReference type="NCBIfam" id="NF041548">
    <property type="entry name" value="PssE"/>
    <property type="match status" value="1"/>
</dbReference>
<dbReference type="GO" id="GO:0016758">
    <property type="term" value="F:hexosyltransferase activity"/>
    <property type="evidence" value="ECO:0007669"/>
    <property type="project" value="InterPro"/>
</dbReference>
<evidence type="ECO:0000256" key="1">
    <source>
        <dbReference type="ARBA" id="ARBA00004240"/>
    </source>
</evidence>
<comment type="caution">
    <text evidence="7">The sequence shown here is derived from an EMBL/GenBank/DDBJ whole genome shotgun (WGS) entry which is preliminary data.</text>
</comment>
<dbReference type="Gene3D" id="3.40.50.2000">
    <property type="entry name" value="Glycogen Phosphorylase B"/>
    <property type="match status" value="1"/>
</dbReference>
<evidence type="ECO:0000256" key="4">
    <source>
        <dbReference type="ARBA" id="ARBA00022679"/>
    </source>
</evidence>
<protein>
    <recommendedName>
        <fullName evidence="6">Glycosyl transferase family 28 C-terminal domain-containing protein</fullName>
    </recommendedName>
</protein>
<dbReference type="PANTHER" id="PTHR12867">
    <property type="entry name" value="GLYCOSYL TRANSFERASE-RELATED"/>
    <property type="match status" value="1"/>
</dbReference>
<dbReference type="AlphaFoldDB" id="S0PFH7"/>
<dbReference type="OrthoDB" id="9814973at2"/>
<evidence type="ECO:0000259" key="6">
    <source>
        <dbReference type="Pfam" id="PF04101"/>
    </source>
</evidence>
<dbReference type="Pfam" id="PF04101">
    <property type="entry name" value="Glyco_tran_28_C"/>
    <property type="match status" value="1"/>
</dbReference>
<dbReference type="InterPro" id="IPR039042">
    <property type="entry name" value="Alg13-like"/>
</dbReference>
<accession>S0PFH7</accession>
<dbReference type="GO" id="GO:0006488">
    <property type="term" value="P:dolichol-linked oligosaccharide biosynthetic process"/>
    <property type="evidence" value="ECO:0007669"/>
    <property type="project" value="InterPro"/>
</dbReference>
<dbReference type="eggNOG" id="COG5017">
    <property type="taxonomic scope" value="Bacteria"/>
</dbReference>
<dbReference type="STRING" id="1140003.OMY_00242"/>
<reference evidence="7 8" key="1">
    <citation type="submission" date="2013-03" db="EMBL/GenBank/DDBJ databases">
        <title>The Genome Sequence of Enterococcus sulfureus ATCC_49903 (PacBio/Illumina hybrid assembly).</title>
        <authorList>
            <consortium name="The Broad Institute Genomics Platform"/>
            <consortium name="The Broad Institute Genome Sequencing Center for Infectious Disease"/>
            <person name="Earl A."/>
            <person name="Russ C."/>
            <person name="Gilmore M."/>
            <person name="Surin D."/>
            <person name="Walker B."/>
            <person name="Young S."/>
            <person name="Zeng Q."/>
            <person name="Gargeya S."/>
            <person name="Fitzgerald M."/>
            <person name="Haas B."/>
            <person name="Abouelleil A."/>
            <person name="Allen A.W."/>
            <person name="Alvarado L."/>
            <person name="Arachchi H.M."/>
            <person name="Berlin A.M."/>
            <person name="Chapman S.B."/>
            <person name="Gainer-Dewar J."/>
            <person name="Goldberg J."/>
            <person name="Griggs A."/>
            <person name="Gujja S."/>
            <person name="Hansen M."/>
            <person name="Howarth C."/>
            <person name="Imamovic A."/>
            <person name="Ireland A."/>
            <person name="Larimer J."/>
            <person name="McCowan C."/>
            <person name="Murphy C."/>
            <person name="Pearson M."/>
            <person name="Poon T.W."/>
            <person name="Priest M."/>
            <person name="Roberts A."/>
            <person name="Saif S."/>
            <person name="Shea T."/>
            <person name="Sisk P."/>
            <person name="Sykes S."/>
            <person name="Wortman J."/>
            <person name="Nusbaum C."/>
            <person name="Birren B."/>
        </authorList>
    </citation>
    <scope>NUCLEOTIDE SEQUENCE [LARGE SCALE GENOMIC DNA]</scope>
    <source>
        <strain evidence="7 8">ATCC 49903</strain>
    </source>
</reference>
<gene>
    <name evidence="7" type="ORF">I573_00237</name>
</gene>
<dbReference type="InterPro" id="IPR007235">
    <property type="entry name" value="Glyco_trans_28_C"/>
</dbReference>
<dbReference type="InterPro" id="IPR048097">
    <property type="entry name" value="Cps14G-like"/>
</dbReference>
<dbReference type="EMBL" id="ASWO01000001">
    <property type="protein sequence ID" value="EOT87181.1"/>
    <property type="molecule type" value="Genomic_DNA"/>
</dbReference>
<keyword evidence="4" id="KW-0808">Transferase</keyword>
<organism evidence="7 8">
    <name type="scientific">Enterococcus sulfureus ATCC 49903</name>
    <dbReference type="NCBI Taxonomy" id="1140003"/>
    <lineage>
        <taxon>Bacteria</taxon>
        <taxon>Bacillati</taxon>
        <taxon>Bacillota</taxon>
        <taxon>Bacilli</taxon>
        <taxon>Lactobacillales</taxon>
        <taxon>Enterococcaceae</taxon>
        <taxon>Enterococcus</taxon>
    </lineage>
</organism>
<keyword evidence="3" id="KW-0328">Glycosyltransferase</keyword>
<dbReference type="Proteomes" id="UP000015961">
    <property type="component" value="Unassembled WGS sequence"/>
</dbReference>
<evidence type="ECO:0000256" key="2">
    <source>
        <dbReference type="ARBA" id="ARBA00006962"/>
    </source>
</evidence>
<evidence type="ECO:0000313" key="8">
    <source>
        <dbReference type="Proteomes" id="UP000015961"/>
    </source>
</evidence>
<feature type="domain" description="Glycosyl transferase family 28 C-terminal" evidence="6">
    <location>
        <begin position="1"/>
        <end position="138"/>
    </location>
</feature>
<dbReference type="SUPFAM" id="SSF53756">
    <property type="entry name" value="UDP-Glycosyltransferase/glycogen phosphorylase"/>
    <property type="match status" value="1"/>
</dbReference>
<evidence type="ECO:0000256" key="5">
    <source>
        <dbReference type="ARBA" id="ARBA00022824"/>
    </source>
</evidence>
<dbReference type="PANTHER" id="PTHR12867:SF6">
    <property type="entry name" value="N-ACETYLGLUCOSAMINYLDIPHOSPHODOLICHOL N-ACETYLGLUCOSAMINYLTRANSFERASE"/>
    <property type="match status" value="1"/>
</dbReference>
<evidence type="ECO:0000256" key="3">
    <source>
        <dbReference type="ARBA" id="ARBA00022676"/>
    </source>
</evidence>
<comment type="subcellular location">
    <subcellularLocation>
        <location evidence="1">Endoplasmic reticulum</location>
    </subcellularLocation>
</comment>
<keyword evidence="8" id="KW-1185">Reference proteome</keyword>
<sequence>MIFITVGTHEQQFNRLLKKIDEISASMPDVEFFVQTGYSDYKLKNCNYRKFLNYKEMNEFIENADLIITHGGPSSFFSVLLKNKPLIVVPRKFEYGEHVNNHQLEFLKNINDKGYNIEFIENLDYLEEKITKNTSSKIFKSNHKIFIANFRKEVESLL</sequence>
<dbReference type="RefSeq" id="WP_016184733.1">
    <property type="nucleotide sequence ID" value="NZ_ASWO01000001.1"/>
</dbReference>
<keyword evidence="5" id="KW-0256">Endoplasmic reticulum</keyword>
<comment type="similarity">
    <text evidence="2">Belongs to the glycosyltransferase 28 family.</text>
</comment>